<keyword evidence="2" id="KW-1133">Transmembrane helix</keyword>
<dbReference type="PANTHER" id="PTHR16861">
    <property type="entry name" value="GLYCOPROTEIN 38"/>
    <property type="match status" value="1"/>
</dbReference>
<gene>
    <name evidence="4" type="ORF">OIDMADRAFT_182498</name>
</gene>
<keyword evidence="2" id="KW-0472">Membrane</keyword>
<dbReference type="STRING" id="913774.A0A0C3H498"/>
<keyword evidence="3" id="KW-0732">Signal</keyword>
<dbReference type="Gene3D" id="1.20.5.510">
    <property type="entry name" value="Single helix bin"/>
    <property type="match status" value="1"/>
</dbReference>
<feature type="chain" id="PRO_5002164868" description="Mid2 domain-containing protein" evidence="3">
    <location>
        <begin position="23"/>
        <end position="297"/>
    </location>
</feature>
<organism evidence="4 5">
    <name type="scientific">Oidiodendron maius (strain Zn)</name>
    <dbReference type="NCBI Taxonomy" id="913774"/>
    <lineage>
        <taxon>Eukaryota</taxon>
        <taxon>Fungi</taxon>
        <taxon>Dikarya</taxon>
        <taxon>Ascomycota</taxon>
        <taxon>Pezizomycotina</taxon>
        <taxon>Leotiomycetes</taxon>
        <taxon>Leotiomycetes incertae sedis</taxon>
        <taxon>Myxotrichaceae</taxon>
        <taxon>Oidiodendron</taxon>
    </lineage>
</organism>
<evidence type="ECO:0000313" key="5">
    <source>
        <dbReference type="Proteomes" id="UP000054321"/>
    </source>
</evidence>
<reference evidence="5" key="2">
    <citation type="submission" date="2015-01" db="EMBL/GenBank/DDBJ databases">
        <title>Evolutionary Origins and Diversification of the Mycorrhizal Mutualists.</title>
        <authorList>
            <consortium name="DOE Joint Genome Institute"/>
            <consortium name="Mycorrhizal Genomics Consortium"/>
            <person name="Kohler A."/>
            <person name="Kuo A."/>
            <person name="Nagy L.G."/>
            <person name="Floudas D."/>
            <person name="Copeland A."/>
            <person name="Barry K.W."/>
            <person name="Cichocki N."/>
            <person name="Veneault-Fourrey C."/>
            <person name="LaButti K."/>
            <person name="Lindquist E.A."/>
            <person name="Lipzen A."/>
            <person name="Lundell T."/>
            <person name="Morin E."/>
            <person name="Murat C."/>
            <person name="Riley R."/>
            <person name="Ohm R."/>
            <person name="Sun H."/>
            <person name="Tunlid A."/>
            <person name="Henrissat B."/>
            <person name="Grigoriev I.V."/>
            <person name="Hibbett D.S."/>
            <person name="Martin F."/>
        </authorList>
    </citation>
    <scope>NUCLEOTIDE SEQUENCE [LARGE SCALE GENOMIC DNA]</scope>
    <source>
        <strain evidence="5">Zn</strain>
    </source>
</reference>
<keyword evidence="5" id="KW-1185">Reference proteome</keyword>
<dbReference type="HOGENOM" id="CLU_937194_0_0_1"/>
<name>A0A0C3H498_OIDMZ</name>
<keyword evidence="2" id="KW-0812">Transmembrane</keyword>
<evidence type="ECO:0000256" key="1">
    <source>
        <dbReference type="SAM" id="MobiDB-lite"/>
    </source>
</evidence>
<dbReference type="InParanoid" id="A0A0C3H498"/>
<evidence type="ECO:0008006" key="6">
    <source>
        <dbReference type="Google" id="ProtNLM"/>
    </source>
</evidence>
<dbReference type="OrthoDB" id="5215637at2759"/>
<reference evidence="4 5" key="1">
    <citation type="submission" date="2014-04" db="EMBL/GenBank/DDBJ databases">
        <authorList>
            <consortium name="DOE Joint Genome Institute"/>
            <person name="Kuo A."/>
            <person name="Martino E."/>
            <person name="Perotto S."/>
            <person name="Kohler A."/>
            <person name="Nagy L.G."/>
            <person name="Floudas D."/>
            <person name="Copeland A."/>
            <person name="Barry K.W."/>
            <person name="Cichocki N."/>
            <person name="Veneault-Fourrey C."/>
            <person name="LaButti K."/>
            <person name="Lindquist E.A."/>
            <person name="Lipzen A."/>
            <person name="Lundell T."/>
            <person name="Morin E."/>
            <person name="Murat C."/>
            <person name="Sun H."/>
            <person name="Tunlid A."/>
            <person name="Henrissat B."/>
            <person name="Grigoriev I.V."/>
            <person name="Hibbett D.S."/>
            <person name="Martin F."/>
            <person name="Nordberg H.P."/>
            <person name="Cantor M.N."/>
            <person name="Hua S.X."/>
        </authorList>
    </citation>
    <scope>NUCLEOTIDE SEQUENCE [LARGE SCALE GENOMIC DNA]</scope>
    <source>
        <strain evidence="4 5">Zn</strain>
    </source>
</reference>
<dbReference type="Proteomes" id="UP000054321">
    <property type="component" value="Unassembled WGS sequence"/>
</dbReference>
<dbReference type="PANTHER" id="PTHR16861:SF4">
    <property type="entry name" value="SH3 DOMAIN PROTEIN (AFU_ORTHOLOGUE AFUA_1G13610)"/>
    <property type="match status" value="1"/>
</dbReference>
<evidence type="ECO:0000256" key="3">
    <source>
        <dbReference type="SAM" id="SignalP"/>
    </source>
</evidence>
<feature type="region of interest" description="Disordered" evidence="1">
    <location>
        <begin position="168"/>
        <end position="207"/>
    </location>
</feature>
<evidence type="ECO:0000313" key="4">
    <source>
        <dbReference type="EMBL" id="KIM98159.1"/>
    </source>
</evidence>
<sequence length="297" mass="30632">MTSRGICSGGAALLALVLATNAQSLNTECYHKVDGVQHVTSPGGGPCGVVSPDSGFLSCCAVGDQCVEGGLCHFTHPSNPYWNETGYYVGGCTDSSLADPSCNLGCANLPVLDITFNTKTKEWFCCGADASGNVTCNDPTTQTVVAKPIASIATTYVVPSVVATTSGTETASSSISTSTSTRTSTSTSTTQSSTSTGTPNQSSTGGTSHAGAIAGGVIGGVALVVIIIGGYFWYRRRHYSPGTLPPNASALRYELDHQGFYAPLRKDTKNHRPELDGRTPAATEMDGLGARQVVEMP</sequence>
<proteinExistence type="predicted"/>
<accession>A0A0C3H498</accession>
<dbReference type="EMBL" id="KN832881">
    <property type="protein sequence ID" value="KIM98159.1"/>
    <property type="molecule type" value="Genomic_DNA"/>
</dbReference>
<feature type="transmembrane region" description="Helical" evidence="2">
    <location>
        <begin position="210"/>
        <end position="234"/>
    </location>
</feature>
<dbReference type="AlphaFoldDB" id="A0A0C3H498"/>
<evidence type="ECO:0000256" key="2">
    <source>
        <dbReference type="SAM" id="Phobius"/>
    </source>
</evidence>
<protein>
    <recommendedName>
        <fullName evidence="6">Mid2 domain-containing protein</fullName>
    </recommendedName>
</protein>
<feature type="signal peptide" evidence="3">
    <location>
        <begin position="1"/>
        <end position="22"/>
    </location>
</feature>